<sequence>MSKERQKYEIYINDRLLILMSETELSTISTDQKSLIMPYKGLKKSLFQYMEILEKSSRFEQVILFAADLGLMYDDLKSLLNWVPAAGGIIHNQEKKILMIFRKGLWDLPKGKLDPNEDFPTAGLRECQEETGLNALQLKSKAGTTWHIYRDKKGIRCLKKTKWYHLNLVKDQIPVPQAEENITDIQWFTIEDARRLSPIHKSVTVLLNKI</sequence>
<comment type="caution">
    <text evidence="3">The sequence shown here is derived from an EMBL/GenBank/DDBJ whole genome shotgun (WGS) entry which is preliminary data.</text>
</comment>
<dbReference type="InterPro" id="IPR051325">
    <property type="entry name" value="Nudix_hydrolase_domain"/>
</dbReference>
<dbReference type="AlphaFoldDB" id="A0A9D7SEU6"/>
<dbReference type="SUPFAM" id="SSF55811">
    <property type="entry name" value="Nudix"/>
    <property type="match status" value="1"/>
</dbReference>
<dbReference type="InterPro" id="IPR000086">
    <property type="entry name" value="NUDIX_hydrolase_dom"/>
</dbReference>
<dbReference type="CDD" id="cd03673">
    <property type="entry name" value="NUDIX_Ap6A_hydrolase"/>
    <property type="match status" value="1"/>
</dbReference>
<dbReference type="InterPro" id="IPR015797">
    <property type="entry name" value="NUDIX_hydrolase-like_dom_sf"/>
</dbReference>
<organism evidence="3 4">
    <name type="scientific">Candidatus Defluviibacterium haderslevense</name>
    <dbReference type="NCBI Taxonomy" id="2981993"/>
    <lineage>
        <taxon>Bacteria</taxon>
        <taxon>Pseudomonadati</taxon>
        <taxon>Bacteroidota</taxon>
        <taxon>Saprospiria</taxon>
        <taxon>Saprospirales</taxon>
        <taxon>Saprospiraceae</taxon>
        <taxon>Candidatus Defluviibacterium</taxon>
    </lineage>
</organism>
<dbReference type="EMBL" id="JADKFW010000021">
    <property type="protein sequence ID" value="MBK9719824.1"/>
    <property type="molecule type" value="Genomic_DNA"/>
</dbReference>
<dbReference type="GO" id="GO:0006754">
    <property type="term" value="P:ATP biosynthetic process"/>
    <property type="evidence" value="ECO:0007669"/>
    <property type="project" value="TreeGrafter"/>
</dbReference>
<evidence type="ECO:0000259" key="2">
    <source>
        <dbReference type="PROSITE" id="PS51462"/>
    </source>
</evidence>
<evidence type="ECO:0000256" key="1">
    <source>
        <dbReference type="ARBA" id="ARBA00022801"/>
    </source>
</evidence>
<protein>
    <submittedName>
        <fullName evidence="3">NUDIX domain-containing protein</fullName>
    </submittedName>
</protein>
<proteinExistence type="predicted"/>
<dbReference type="PANTHER" id="PTHR21340:SF0">
    <property type="entry name" value="BIS(5'-NUCLEOSYL)-TETRAPHOSPHATASE [ASYMMETRICAL]"/>
    <property type="match status" value="1"/>
</dbReference>
<dbReference type="PANTHER" id="PTHR21340">
    <property type="entry name" value="DIADENOSINE 5,5-P1,P4-TETRAPHOSPHATE PYROPHOSPHOHYDROLASE MUTT"/>
    <property type="match status" value="1"/>
</dbReference>
<evidence type="ECO:0000313" key="3">
    <source>
        <dbReference type="EMBL" id="MBK9719824.1"/>
    </source>
</evidence>
<accession>A0A9D7SEU6</accession>
<dbReference type="GO" id="GO:0006167">
    <property type="term" value="P:AMP biosynthetic process"/>
    <property type="evidence" value="ECO:0007669"/>
    <property type="project" value="TreeGrafter"/>
</dbReference>
<name>A0A9D7SEU6_9BACT</name>
<dbReference type="Proteomes" id="UP000808349">
    <property type="component" value="Unassembled WGS sequence"/>
</dbReference>
<reference evidence="3 4" key="1">
    <citation type="submission" date="2020-10" db="EMBL/GenBank/DDBJ databases">
        <title>Connecting structure to function with the recovery of over 1000 high-quality activated sludge metagenome-assembled genomes encoding full-length rRNA genes using long-read sequencing.</title>
        <authorList>
            <person name="Singleton C.M."/>
            <person name="Petriglieri F."/>
            <person name="Kristensen J.M."/>
            <person name="Kirkegaard R.H."/>
            <person name="Michaelsen T.Y."/>
            <person name="Andersen M.H."/>
            <person name="Karst S.M."/>
            <person name="Dueholm M.S."/>
            <person name="Nielsen P.H."/>
            <person name="Albertsen M."/>
        </authorList>
    </citation>
    <scope>NUCLEOTIDE SEQUENCE [LARGE SCALE GENOMIC DNA]</scope>
    <source>
        <strain evidence="3">Ribe_18-Q3-R11-54_BAT3C.373</strain>
    </source>
</reference>
<feature type="domain" description="Nudix hydrolase" evidence="2">
    <location>
        <begin position="81"/>
        <end position="210"/>
    </location>
</feature>
<dbReference type="Pfam" id="PF00293">
    <property type="entry name" value="NUDIX"/>
    <property type="match status" value="1"/>
</dbReference>
<evidence type="ECO:0000313" key="4">
    <source>
        <dbReference type="Proteomes" id="UP000808349"/>
    </source>
</evidence>
<dbReference type="Gene3D" id="3.90.79.10">
    <property type="entry name" value="Nucleoside Triphosphate Pyrophosphohydrolase"/>
    <property type="match status" value="1"/>
</dbReference>
<dbReference type="GO" id="GO:0004081">
    <property type="term" value="F:bis(5'-nucleosyl)-tetraphosphatase (asymmetrical) activity"/>
    <property type="evidence" value="ECO:0007669"/>
    <property type="project" value="TreeGrafter"/>
</dbReference>
<dbReference type="PROSITE" id="PS51462">
    <property type="entry name" value="NUDIX"/>
    <property type="match status" value="1"/>
</dbReference>
<keyword evidence="1" id="KW-0378">Hydrolase</keyword>
<gene>
    <name evidence="3" type="ORF">IPO85_20370</name>
</gene>